<evidence type="ECO:0000313" key="1">
    <source>
        <dbReference type="EnsemblMetazoa" id="AATE018707-PA.1"/>
    </source>
</evidence>
<sequence>MIQGRTGRRWEYKDTQGCAFLITAGLAGSVLLLLLLLLSEDDCSTVIYPASPPSSLSLSLPSYTLAYQNFILLVVARVPRMEPRSSPSLCDLEVRGIWPNKAGK</sequence>
<organism evidence="1">
    <name type="scientific">Anopheles atroparvus</name>
    <name type="common">European mosquito</name>
    <dbReference type="NCBI Taxonomy" id="41427"/>
    <lineage>
        <taxon>Eukaryota</taxon>
        <taxon>Metazoa</taxon>
        <taxon>Ecdysozoa</taxon>
        <taxon>Arthropoda</taxon>
        <taxon>Hexapoda</taxon>
        <taxon>Insecta</taxon>
        <taxon>Pterygota</taxon>
        <taxon>Neoptera</taxon>
        <taxon>Endopterygota</taxon>
        <taxon>Diptera</taxon>
        <taxon>Nematocera</taxon>
        <taxon>Culicoidea</taxon>
        <taxon>Culicidae</taxon>
        <taxon>Anophelinae</taxon>
        <taxon>Anopheles</taxon>
    </lineage>
</organism>
<accession>A0A182JIH7</accession>
<proteinExistence type="predicted"/>
<protein>
    <submittedName>
        <fullName evidence="1">Uncharacterized protein</fullName>
    </submittedName>
</protein>
<dbReference type="EnsemblMetazoa" id="AATE018707-RA">
    <property type="protein sequence ID" value="AATE018707-PA.1"/>
    <property type="gene ID" value="AATE018707"/>
</dbReference>
<reference evidence="1" key="1">
    <citation type="submission" date="2022-08" db="UniProtKB">
        <authorList>
            <consortium name="EnsemblMetazoa"/>
        </authorList>
    </citation>
    <scope>IDENTIFICATION</scope>
    <source>
        <strain evidence="1">EBRO</strain>
    </source>
</reference>
<dbReference type="AlphaFoldDB" id="A0A182JIH7"/>
<dbReference type="VEuPathDB" id="VectorBase:AATE018707"/>
<name>A0A182JIH7_ANOAO</name>